<organism evidence="1 2">
    <name type="scientific">Paenibacillus vulneris</name>
    <dbReference type="NCBI Taxonomy" id="1133364"/>
    <lineage>
        <taxon>Bacteria</taxon>
        <taxon>Bacillati</taxon>
        <taxon>Bacillota</taxon>
        <taxon>Bacilli</taxon>
        <taxon>Bacillales</taxon>
        <taxon>Paenibacillaceae</taxon>
        <taxon>Paenibacillus</taxon>
    </lineage>
</organism>
<sequence>MEEKTKKTYDDLLESIDLLIEKHKLSNDISDGGKYYYIQGLDTAKQIIEQEQDFVYNDYAYEKFEQIVQTFLNWRITQNLEPEEMHDILEREIAKLD</sequence>
<evidence type="ECO:0000313" key="2">
    <source>
        <dbReference type="Proteomes" id="UP001597180"/>
    </source>
</evidence>
<gene>
    <name evidence="1" type="ORF">ACFQ4B_06005</name>
</gene>
<comment type="caution">
    <text evidence="1">The sequence shown here is derived from an EMBL/GenBank/DDBJ whole genome shotgun (WGS) entry which is preliminary data.</text>
</comment>
<dbReference type="Proteomes" id="UP001597180">
    <property type="component" value="Unassembled WGS sequence"/>
</dbReference>
<reference evidence="2" key="1">
    <citation type="journal article" date="2019" name="Int. J. Syst. Evol. Microbiol.">
        <title>The Global Catalogue of Microorganisms (GCM) 10K type strain sequencing project: providing services to taxonomists for standard genome sequencing and annotation.</title>
        <authorList>
            <consortium name="The Broad Institute Genomics Platform"/>
            <consortium name="The Broad Institute Genome Sequencing Center for Infectious Disease"/>
            <person name="Wu L."/>
            <person name="Ma J."/>
        </authorList>
    </citation>
    <scope>NUCLEOTIDE SEQUENCE [LARGE SCALE GENOMIC DNA]</scope>
    <source>
        <strain evidence="2">CCUG 53270</strain>
    </source>
</reference>
<evidence type="ECO:0000313" key="1">
    <source>
        <dbReference type="EMBL" id="MFD1219663.1"/>
    </source>
</evidence>
<protein>
    <submittedName>
        <fullName evidence="1">Uncharacterized protein</fullName>
    </submittedName>
</protein>
<proteinExistence type="predicted"/>
<keyword evidence="2" id="KW-1185">Reference proteome</keyword>
<dbReference type="EMBL" id="JBHTLU010000012">
    <property type="protein sequence ID" value="MFD1219663.1"/>
    <property type="molecule type" value="Genomic_DNA"/>
</dbReference>
<name>A0ABW3UFI0_9BACL</name>
<dbReference type="RefSeq" id="WP_345594831.1">
    <property type="nucleotide sequence ID" value="NZ_BAABJG010000055.1"/>
</dbReference>
<accession>A0ABW3UFI0</accession>